<proteinExistence type="predicted"/>
<dbReference type="AlphaFoldDB" id="A0A9W6TEX2"/>
<evidence type="ECO:0000313" key="1">
    <source>
        <dbReference type="EMBL" id="GMF11181.1"/>
    </source>
</evidence>
<keyword evidence="2" id="KW-1185">Reference proteome</keyword>
<sequence length="186" mass="18678">MSSGFSYPQPIFQSPIYNPAFYLSLDASGFLTYDYAQTLYLSKSDYRLSYISGITIGSATEGVALVPGVNGDISGIGALSCNSLTVNGSPVSTAPAYVLSIPPGSAAANKALVLNGTSDISGINPLSASSLTGTLQKSAQPNSTSVGTLTGLTIGGNLSFTGASRTLNGLSGITSTSITGTLQTAS</sequence>
<dbReference type="EMBL" id="BSXW01000068">
    <property type="protein sequence ID" value="GMF11181.1"/>
    <property type="molecule type" value="Genomic_DNA"/>
</dbReference>
<dbReference type="Proteomes" id="UP001165083">
    <property type="component" value="Unassembled WGS sequence"/>
</dbReference>
<organism evidence="1 2">
    <name type="scientific">Phytophthora lilii</name>
    <dbReference type="NCBI Taxonomy" id="2077276"/>
    <lineage>
        <taxon>Eukaryota</taxon>
        <taxon>Sar</taxon>
        <taxon>Stramenopiles</taxon>
        <taxon>Oomycota</taxon>
        <taxon>Peronosporomycetes</taxon>
        <taxon>Peronosporales</taxon>
        <taxon>Peronosporaceae</taxon>
        <taxon>Phytophthora</taxon>
    </lineage>
</organism>
<evidence type="ECO:0000313" key="2">
    <source>
        <dbReference type="Proteomes" id="UP001165083"/>
    </source>
</evidence>
<gene>
    <name evidence="1" type="ORF">Plil01_000191200</name>
</gene>
<accession>A0A9W6TEX2</accession>
<dbReference type="OrthoDB" id="128763at2759"/>
<name>A0A9W6TEX2_9STRA</name>
<comment type="caution">
    <text evidence="1">The sequence shown here is derived from an EMBL/GenBank/DDBJ whole genome shotgun (WGS) entry which is preliminary data.</text>
</comment>
<reference evidence="1" key="1">
    <citation type="submission" date="2023-04" db="EMBL/GenBank/DDBJ databases">
        <title>Phytophthora lilii NBRC 32176.</title>
        <authorList>
            <person name="Ichikawa N."/>
            <person name="Sato H."/>
            <person name="Tonouchi N."/>
        </authorList>
    </citation>
    <scope>NUCLEOTIDE SEQUENCE</scope>
    <source>
        <strain evidence="1">NBRC 32176</strain>
    </source>
</reference>
<protein>
    <submittedName>
        <fullName evidence="1">Unnamed protein product</fullName>
    </submittedName>
</protein>